<comment type="caution">
    <text evidence="6">The sequence shown here is derived from an EMBL/GenBank/DDBJ whole genome shotgun (WGS) entry which is preliminary data.</text>
</comment>
<keyword evidence="3 6" id="KW-0378">Hydrolase</keyword>
<dbReference type="PIRSF" id="PIRSF001112">
    <property type="entry name" value="Epoxide_hydrolase"/>
    <property type="match status" value="1"/>
</dbReference>
<dbReference type="GO" id="GO:0004301">
    <property type="term" value="F:epoxide hydrolase activity"/>
    <property type="evidence" value="ECO:0007669"/>
    <property type="project" value="TreeGrafter"/>
</dbReference>
<feature type="active site" description="Nucleophile" evidence="4">
    <location>
        <position position="166"/>
    </location>
</feature>
<dbReference type="InterPro" id="IPR029058">
    <property type="entry name" value="AB_hydrolase_fold"/>
</dbReference>
<evidence type="ECO:0000256" key="2">
    <source>
        <dbReference type="ARBA" id="ARBA00022797"/>
    </source>
</evidence>
<organism evidence="6 7">
    <name type="scientific">Actinomadura harenae</name>
    <dbReference type="NCBI Taxonomy" id="2483351"/>
    <lineage>
        <taxon>Bacteria</taxon>
        <taxon>Bacillati</taxon>
        <taxon>Actinomycetota</taxon>
        <taxon>Actinomycetes</taxon>
        <taxon>Streptosporangiales</taxon>
        <taxon>Thermomonosporaceae</taxon>
        <taxon>Actinomadura</taxon>
    </lineage>
</organism>
<dbReference type="SUPFAM" id="SSF53474">
    <property type="entry name" value="alpha/beta-Hydrolases"/>
    <property type="match status" value="1"/>
</dbReference>
<dbReference type="EMBL" id="RFFG01000030">
    <property type="protein sequence ID" value="RMI42796.1"/>
    <property type="molecule type" value="Genomic_DNA"/>
</dbReference>
<evidence type="ECO:0000256" key="4">
    <source>
        <dbReference type="PIRSR" id="PIRSR001112-1"/>
    </source>
</evidence>
<evidence type="ECO:0000256" key="3">
    <source>
        <dbReference type="ARBA" id="ARBA00022801"/>
    </source>
</evidence>
<dbReference type="Pfam" id="PF06441">
    <property type="entry name" value="EHN"/>
    <property type="match status" value="1"/>
</dbReference>
<feature type="active site" description="Proton donor" evidence="4">
    <location>
        <position position="290"/>
    </location>
</feature>
<evidence type="ECO:0000256" key="1">
    <source>
        <dbReference type="ARBA" id="ARBA00010088"/>
    </source>
</evidence>
<reference evidence="6 7" key="1">
    <citation type="submission" date="2018-10" db="EMBL/GenBank/DDBJ databases">
        <title>Isolation from soil.</title>
        <authorList>
            <person name="Hu J."/>
        </authorList>
    </citation>
    <scope>NUCLEOTIDE SEQUENCE [LARGE SCALE GENOMIC DNA]</scope>
    <source>
        <strain evidence="6 7">NEAU-Ht49</strain>
    </source>
</reference>
<protein>
    <submittedName>
        <fullName evidence="6">Epoxide hydrolase</fullName>
    </submittedName>
</protein>
<dbReference type="GO" id="GO:0097176">
    <property type="term" value="P:epoxide metabolic process"/>
    <property type="evidence" value="ECO:0007669"/>
    <property type="project" value="TreeGrafter"/>
</dbReference>
<evidence type="ECO:0000313" key="6">
    <source>
        <dbReference type="EMBL" id="RMI42796.1"/>
    </source>
</evidence>
<dbReference type="AlphaFoldDB" id="A0A3M2LZZ5"/>
<comment type="similarity">
    <text evidence="1">Belongs to the peptidase S33 family.</text>
</comment>
<dbReference type="PRINTS" id="PR00412">
    <property type="entry name" value="EPOXHYDRLASE"/>
</dbReference>
<evidence type="ECO:0000313" key="7">
    <source>
        <dbReference type="Proteomes" id="UP000282674"/>
    </source>
</evidence>
<accession>A0A3M2LZZ5</accession>
<proteinExistence type="inferred from homology"/>
<dbReference type="PANTHER" id="PTHR21661:SF35">
    <property type="entry name" value="EPOXIDE HYDROLASE"/>
    <property type="match status" value="1"/>
</dbReference>
<dbReference type="InterPro" id="IPR016292">
    <property type="entry name" value="Epoxide_hydrolase"/>
</dbReference>
<dbReference type="OrthoDB" id="5171248at2"/>
<sequence>MTTLQPVEFIIAVPDGEITDLRNRLSSTRWPRAWPDPAWTAGTDVGVLARLVDYWADGFDWRGHERRLNAEPQRIATVGSQKVHFLDVRADDPTGLPLILTNGWPSTFAEMIPLAHRLAALGHDVVVPSLPGFTFSDQPTEVPTHELWHRLMTGLGHRRYVAHGGDLGAGVTSRLGASHPEAVAGIHLMAVMAAADHGDLSAAEEAYLSGIEAWKRDGGAYQHQQQTRPLTLAYGLSDSPVGLLAWILEKYRAWSDCGGDVSSRWSDDEILVQASLYWFTNTIGTSFRPYFDHLAHPLPRPVMGDVPTAVAAFPYDIAVPPREYAERTYRVVRYTRFDRGGHFAPHEEPESLARDLHEFATTLAA</sequence>
<dbReference type="InterPro" id="IPR010497">
    <property type="entry name" value="Epoxide_hydro_N"/>
</dbReference>
<gene>
    <name evidence="6" type="ORF">EBO15_18285</name>
</gene>
<dbReference type="Gene3D" id="3.40.50.1820">
    <property type="entry name" value="alpha/beta hydrolase"/>
    <property type="match status" value="1"/>
</dbReference>
<evidence type="ECO:0000259" key="5">
    <source>
        <dbReference type="Pfam" id="PF06441"/>
    </source>
</evidence>
<dbReference type="InterPro" id="IPR000639">
    <property type="entry name" value="Epox_hydrolase-like"/>
</dbReference>
<dbReference type="Proteomes" id="UP000282674">
    <property type="component" value="Unassembled WGS sequence"/>
</dbReference>
<dbReference type="PANTHER" id="PTHR21661">
    <property type="entry name" value="EPOXIDE HYDROLASE 1-RELATED"/>
    <property type="match status" value="1"/>
</dbReference>
<dbReference type="RefSeq" id="WP_122195617.1">
    <property type="nucleotide sequence ID" value="NZ_JBHSKC010000019.1"/>
</dbReference>
<name>A0A3M2LZZ5_9ACTN</name>
<keyword evidence="7" id="KW-1185">Reference proteome</keyword>
<feature type="active site" description="Proton acceptor" evidence="4">
    <location>
        <position position="342"/>
    </location>
</feature>
<keyword evidence="2" id="KW-0058">Aromatic hydrocarbons catabolism</keyword>
<feature type="domain" description="Epoxide hydrolase N-terminal" evidence="5">
    <location>
        <begin position="8"/>
        <end position="111"/>
    </location>
</feature>